<evidence type="ECO:0000313" key="3">
    <source>
        <dbReference type="Proteomes" id="UP000179010"/>
    </source>
</evidence>
<dbReference type="Proteomes" id="UP000179010">
    <property type="component" value="Unassembled WGS sequence"/>
</dbReference>
<accession>A0A1F4PPW7</accession>
<dbReference type="Pfam" id="PF02001">
    <property type="entry name" value="DUF134"/>
    <property type="match status" value="1"/>
</dbReference>
<dbReference type="AlphaFoldDB" id="A0A1F4PPW7"/>
<name>A0A1F4PPW7_UNCK3</name>
<evidence type="ECO:0000256" key="1">
    <source>
        <dbReference type="ARBA" id="ARBA00009350"/>
    </source>
</evidence>
<dbReference type="EMBL" id="METE01000001">
    <property type="protein sequence ID" value="OGB85727.1"/>
    <property type="molecule type" value="Genomic_DNA"/>
</dbReference>
<gene>
    <name evidence="2" type="ORF">A2994_03155</name>
</gene>
<sequence>MIERKNRKIGFLPRSVYFKPAGVPLRNLDSVALTLAESEALRLKYLLKLPQTKAARRMRVSQSTFHRTLRSAQTKLAEAIVRGRAIRIEL</sequence>
<protein>
    <submittedName>
        <fullName evidence="2">Uncharacterized protein</fullName>
    </submittedName>
</protein>
<evidence type="ECO:0000313" key="2">
    <source>
        <dbReference type="EMBL" id="OGB85727.1"/>
    </source>
</evidence>
<dbReference type="PANTHER" id="PTHR37478">
    <property type="match status" value="1"/>
</dbReference>
<reference evidence="2 3" key="1">
    <citation type="journal article" date="2016" name="Nat. Commun.">
        <title>Thousands of microbial genomes shed light on interconnected biogeochemical processes in an aquifer system.</title>
        <authorList>
            <person name="Anantharaman K."/>
            <person name="Brown C.T."/>
            <person name="Hug L.A."/>
            <person name="Sharon I."/>
            <person name="Castelle C.J."/>
            <person name="Probst A.J."/>
            <person name="Thomas B.C."/>
            <person name="Singh A."/>
            <person name="Wilkins M.J."/>
            <person name="Karaoz U."/>
            <person name="Brodie E.L."/>
            <person name="Williams K.H."/>
            <person name="Hubbard S.S."/>
            <person name="Banfield J.F."/>
        </authorList>
    </citation>
    <scope>NUCLEOTIDE SEQUENCE [LARGE SCALE GENOMIC DNA]</scope>
</reference>
<dbReference type="InterPro" id="IPR002852">
    <property type="entry name" value="UPF0251"/>
</dbReference>
<dbReference type="PANTHER" id="PTHR37478:SF2">
    <property type="entry name" value="UPF0251 PROTEIN TK0562"/>
    <property type="match status" value="1"/>
</dbReference>
<comment type="similarity">
    <text evidence="1">Belongs to the UPF0251 family.</text>
</comment>
<organism evidence="2 3">
    <name type="scientific">candidate division Kazan bacterium RIFCSPLOWO2_01_FULL_48_13</name>
    <dbReference type="NCBI Taxonomy" id="1798539"/>
    <lineage>
        <taxon>Bacteria</taxon>
        <taxon>Bacteria division Kazan-3B-28</taxon>
    </lineage>
</organism>
<comment type="caution">
    <text evidence="2">The sequence shown here is derived from an EMBL/GenBank/DDBJ whole genome shotgun (WGS) entry which is preliminary data.</text>
</comment>
<proteinExistence type="inferred from homology"/>